<accession>A0A3N2CV50</accession>
<keyword evidence="3" id="KW-1185">Reference proteome</keyword>
<feature type="transmembrane region" description="Helical" evidence="1">
    <location>
        <begin position="21"/>
        <end position="43"/>
    </location>
</feature>
<protein>
    <submittedName>
        <fullName evidence="2">Uncharacterized protein</fullName>
    </submittedName>
</protein>
<evidence type="ECO:0000256" key="1">
    <source>
        <dbReference type="SAM" id="Phobius"/>
    </source>
</evidence>
<organism evidence="2 3">
    <name type="scientific">Nocardioides aurantiacus</name>
    <dbReference type="NCBI Taxonomy" id="86796"/>
    <lineage>
        <taxon>Bacteria</taxon>
        <taxon>Bacillati</taxon>
        <taxon>Actinomycetota</taxon>
        <taxon>Actinomycetes</taxon>
        <taxon>Propionibacteriales</taxon>
        <taxon>Nocardioidaceae</taxon>
        <taxon>Nocardioides</taxon>
    </lineage>
</organism>
<comment type="caution">
    <text evidence="2">The sequence shown here is derived from an EMBL/GenBank/DDBJ whole genome shotgun (WGS) entry which is preliminary data.</text>
</comment>
<dbReference type="RefSeq" id="WP_148077033.1">
    <property type="nucleotide sequence ID" value="NZ_RKHO01000001.1"/>
</dbReference>
<dbReference type="EMBL" id="RKHO01000001">
    <property type="protein sequence ID" value="ROR91104.1"/>
    <property type="molecule type" value="Genomic_DNA"/>
</dbReference>
<sequence length="259" mass="27667">MTENFLNQDERARTYLGVENTAITKLALAVAVLVIGIFVWALADAVSAPLDTTASVLAVLGFLLTGGALAVAMLVFQVQRQDSRDQAIVTSVQLAGLRDQLAEMAHAHSSAEIEADLAAIAESPDDADQGDQEDVDSTEAPSETLLLAKTLRALGVSDEKLAGIEPFRGSDIPLRPLSILRSGLASNPSYARVVEGDPDQIKPRDLAAYRRTGVRGPSTWFLVVPTAPGRGRGADARRGRSVWKVSLLTDQIERLDEPS</sequence>
<evidence type="ECO:0000313" key="3">
    <source>
        <dbReference type="Proteomes" id="UP000281738"/>
    </source>
</evidence>
<name>A0A3N2CV50_9ACTN</name>
<gene>
    <name evidence="2" type="ORF">EDD33_1965</name>
</gene>
<keyword evidence="1" id="KW-0812">Transmembrane</keyword>
<keyword evidence="1" id="KW-0472">Membrane</keyword>
<feature type="transmembrane region" description="Helical" evidence="1">
    <location>
        <begin position="55"/>
        <end position="76"/>
    </location>
</feature>
<dbReference type="Proteomes" id="UP000281738">
    <property type="component" value="Unassembled WGS sequence"/>
</dbReference>
<proteinExistence type="predicted"/>
<dbReference type="AlphaFoldDB" id="A0A3N2CV50"/>
<evidence type="ECO:0000313" key="2">
    <source>
        <dbReference type="EMBL" id="ROR91104.1"/>
    </source>
</evidence>
<reference evidence="2 3" key="1">
    <citation type="submission" date="2018-11" db="EMBL/GenBank/DDBJ databases">
        <title>Sequencing the genomes of 1000 actinobacteria strains.</title>
        <authorList>
            <person name="Klenk H.-P."/>
        </authorList>
    </citation>
    <scope>NUCLEOTIDE SEQUENCE [LARGE SCALE GENOMIC DNA]</scope>
    <source>
        <strain evidence="2 3">DSM 12652</strain>
    </source>
</reference>
<keyword evidence="1" id="KW-1133">Transmembrane helix</keyword>